<reference evidence="3 4" key="1">
    <citation type="submission" date="2024-01" db="EMBL/GenBank/DDBJ databases">
        <title>Genome assemblies of Stephania.</title>
        <authorList>
            <person name="Yang L."/>
        </authorList>
    </citation>
    <scope>NUCLEOTIDE SEQUENCE [LARGE SCALE GENOMIC DNA]</scope>
    <source>
        <strain evidence="3">JXDWG</strain>
        <tissue evidence="3">Leaf</tissue>
    </source>
</reference>
<evidence type="ECO:0000256" key="2">
    <source>
        <dbReference type="SAM" id="Phobius"/>
    </source>
</evidence>
<keyword evidence="2" id="KW-0472">Membrane</keyword>
<gene>
    <name evidence="3" type="ORF">Scep_025889</name>
</gene>
<protein>
    <submittedName>
        <fullName evidence="3">Uncharacterized protein</fullName>
    </submittedName>
</protein>
<keyword evidence="2" id="KW-1133">Transmembrane helix</keyword>
<feature type="compositionally biased region" description="Pro residues" evidence="1">
    <location>
        <begin position="68"/>
        <end position="79"/>
    </location>
</feature>
<evidence type="ECO:0000313" key="3">
    <source>
        <dbReference type="EMBL" id="KAK9094420.1"/>
    </source>
</evidence>
<dbReference type="AlphaFoldDB" id="A0AAP0EJ23"/>
<accession>A0AAP0EJ23</accession>
<keyword evidence="4" id="KW-1185">Reference proteome</keyword>
<dbReference type="Proteomes" id="UP001419268">
    <property type="component" value="Unassembled WGS sequence"/>
</dbReference>
<dbReference type="EMBL" id="JBBNAG010000011">
    <property type="protein sequence ID" value="KAK9094420.1"/>
    <property type="molecule type" value="Genomic_DNA"/>
</dbReference>
<name>A0AAP0EJ23_9MAGN</name>
<keyword evidence="2" id="KW-0812">Transmembrane</keyword>
<feature type="region of interest" description="Disordered" evidence="1">
    <location>
        <begin position="35"/>
        <end position="79"/>
    </location>
</feature>
<feature type="compositionally biased region" description="Polar residues" evidence="1">
    <location>
        <begin position="35"/>
        <end position="46"/>
    </location>
</feature>
<evidence type="ECO:0000313" key="4">
    <source>
        <dbReference type="Proteomes" id="UP001419268"/>
    </source>
</evidence>
<sequence length="79" mass="9055">MKIANHCNEFEIYIVNLLLFYLAMTLRCGQPQMTYTSAQAQTPRANTQKEQEHPPRIAQDVTNSDQMSPPPFTYVDLPP</sequence>
<comment type="caution">
    <text evidence="3">The sequence shown here is derived from an EMBL/GenBank/DDBJ whole genome shotgun (WGS) entry which is preliminary data.</text>
</comment>
<evidence type="ECO:0000256" key="1">
    <source>
        <dbReference type="SAM" id="MobiDB-lite"/>
    </source>
</evidence>
<proteinExistence type="predicted"/>
<organism evidence="3 4">
    <name type="scientific">Stephania cephalantha</name>
    <dbReference type="NCBI Taxonomy" id="152367"/>
    <lineage>
        <taxon>Eukaryota</taxon>
        <taxon>Viridiplantae</taxon>
        <taxon>Streptophyta</taxon>
        <taxon>Embryophyta</taxon>
        <taxon>Tracheophyta</taxon>
        <taxon>Spermatophyta</taxon>
        <taxon>Magnoliopsida</taxon>
        <taxon>Ranunculales</taxon>
        <taxon>Menispermaceae</taxon>
        <taxon>Menispermoideae</taxon>
        <taxon>Cissampelideae</taxon>
        <taxon>Stephania</taxon>
    </lineage>
</organism>
<feature type="transmembrane region" description="Helical" evidence="2">
    <location>
        <begin position="12"/>
        <end position="29"/>
    </location>
</feature>